<evidence type="ECO:0000256" key="2">
    <source>
        <dbReference type="PROSITE-ProRule" id="PRU00335"/>
    </source>
</evidence>
<proteinExistence type="predicted"/>
<dbReference type="PROSITE" id="PS50977">
    <property type="entry name" value="HTH_TETR_2"/>
    <property type="match status" value="1"/>
</dbReference>
<dbReference type="Proteomes" id="UP000323454">
    <property type="component" value="Unassembled WGS sequence"/>
</dbReference>
<dbReference type="GO" id="GO:0003700">
    <property type="term" value="F:DNA-binding transcription factor activity"/>
    <property type="evidence" value="ECO:0007669"/>
    <property type="project" value="TreeGrafter"/>
</dbReference>
<dbReference type="Gene3D" id="1.10.357.10">
    <property type="entry name" value="Tetracycline Repressor, domain 2"/>
    <property type="match status" value="1"/>
</dbReference>
<feature type="DNA-binding region" description="H-T-H motif" evidence="2">
    <location>
        <begin position="73"/>
        <end position="92"/>
    </location>
</feature>
<dbReference type="RefSeq" id="WP_149851711.1">
    <property type="nucleotide sequence ID" value="NZ_VUOB01000041.1"/>
</dbReference>
<dbReference type="GO" id="GO:0000976">
    <property type="term" value="F:transcription cis-regulatory region binding"/>
    <property type="evidence" value="ECO:0007669"/>
    <property type="project" value="TreeGrafter"/>
</dbReference>
<keyword evidence="1 2" id="KW-0238">DNA-binding</keyword>
<evidence type="ECO:0000313" key="6">
    <source>
        <dbReference type="Proteomes" id="UP000323454"/>
    </source>
</evidence>
<keyword evidence="6" id="KW-1185">Reference proteome</keyword>
<dbReference type="InterPro" id="IPR050109">
    <property type="entry name" value="HTH-type_TetR-like_transc_reg"/>
</dbReference>
<dbReference type="PANTHER" id="PTHR30055">
    <property type="entry name" value="HTH-TYPE TRANSCRIPTIONAL REGULATOR RUTR"/>
    <property type="match status" value="1"/>
</dbReference>
<dbReference type="OrthoDB" id="4542210at2"/>
<dbReference type="Pfam" id="PF00440">
    <property type="entry name" value="TetR_N"/>
    <property type="match status" value="1"/>
</dbReference>
<accession>A0A5B2X695</accession>
<gene>
    <name evidence="5" type="ORF">F0L68_23035</name>
</gene>
<evidence type="ECO:0000256" key="3">
    <source>
        <dbReference type="SAM" id="MobiDB-lite"/>
    </source>
</evidence>
<dbReference type="SUPFAM" id="SSF46689">
    <property type="entry name" value="Homeodomain-like"/>
    <property type="match status" value="1"/>
</dbReference>
<evidence type="ECO:0000313" key="5">
    <source>
        <dbReference type="EMBL" id="KAA2258715.1"/>
    </source>
</evidence>
<evidence type="ECO:0000259" key="4">
    <source>
        <dbReference type="PROSITE" id="PS50977"/>
    </source>
</evidence>
<dbReference type="EMBL" id="VUOB01000041">
    <property type="protein sequence ID" value="KAA2258715.1"/>
    <property type="molecule type" value="Genomic_DNA"/>
</dbReference>
<comment type="caution">
    <text evidence="5">The sequence shown here is derived from an EMBL/GenBank/DDBJ whole genome shotgun (WGS) entry which is preliminary data.</text>
</comment>
<evidence type="ECO:0000256" key="1">
    <source>
        <dbReference type="ARBA" id="ARBA00023125"/>
    </source>
</evidence>
<dbReference type="InterPro" id="IPR001647">
    <property type="entry name" value="HTH_TetR"/>
</dbReference>
<name>A0A5B2X695_9PSEU</name>
<dbReference type="AlphaFoldDB" id="A0A5B2X695"/>
<feature type="compositionally biased region" description="Basic and acidic residues" evidence="3">
    <location>
        <begin position="1"/>
        <end position="11"/>
    </location>
</feature>
<feature type="domain" description="HTH tetR-type" evidence="4">
    <location>
        <begin position="50"/>
        <end position="110"/>
    </location>
</feature>
<organism evidence="5 6">
    <name type="scientific">Solihabitans fulvus</name>
    <dbReference type="NCBI Taxonomy" id="1892852"/>
    <lineage>
        <taxon>Bacteria</taxon>
        <taxon>Bacillati</taxon>
        <taxon>Actinomycetota</taxon>
        <taxon>Actinomycetes</taxon>
        <taxon>Pseudonocardiales</taxon>
        <taxon>Pseudonocardiaceae</taxon>
        <taxon>Solihabitans</taxon>
    </lineage>
</organism>
<reference evidence="5 6" key="1">
    <citation type="submission" date="2019-09" db="EMBL/GenBank/DDBJ databases">
        <title>Goodfellowia gen. nov., a new genus of the Pseudonocardineae related to Actinoalloteichus, containing Goodfellowia coeruleoviolacea gen. nov., comb. nov. gen. nov., comb. nov.</title>
        <authorList>
            <person name="Labeda D."/>
        </authorList>
    </citation>
    <scope>NUCLEOTIDE SEQUENCE [LARGE SCALE GENOMIC DNA]</scope>
    <source>
        <strain evidence="5 6">AN110305</strain>
    </source>
</reference>
<protein>
    <submittedName>
        <fullName evidence="5">Helix-turn-helix transcriptional regulator</fullName>
    </submittedName>
</protein>
<dbReference type="InterPro" id="IPR009057">
    <property type="entry name" value="Homeodomain-like_sf"/>
</dbReference>
<dbReference type="PANTHER" id="PTHR30055:SF209">
    <property type="entry name" value="POSSIBLE TRANSCRIPTIONAL REGULATORY PROTEIN (PROBABLY TETR-FAMILY)"/>
    <property type="match status" value="1"/>
</dbReference>
<reference evidence="5 6" key="2">
    <citation type="submission" date="2019-09" db="EMBL/GenBank/DDBJ databases">
        <authorList>
            <person name="Jin C."/>
        </authorList>
    </citation>
    <scope>NUCLEOTIDE SEQUENCE [LARGE SCALE GENOMIC DNA]</scope>
    <source>
        <strain evidence="5 6">AN110305</strain>
    </source>
</reference>
<feature type="region of interest" description="Disordered" evidence="3">
    <location>
        <begin position="1"/>
        <end position="21"/>
    </location>
</feature>
<sequence>MAGRSSTDRPPPRANGHQANLGRIPVAEVVLGAVAPVSAEQPRQERADAARNRARVLEAAEKLFADGNAKDVTMEDIARAAGVGRATLYRRYPDPTSIAQALLDEHERELQERILTGVPPLGPGATPPERLAAFYRAMIELLERHLHLALGAETGRARFRTGVYGFWRTHIRVLLDAAGVPGTAPLLDMLLAPLAPELYEFQRHNQGMSVEEIAEGLSWLAFRTLGWTTPDYPPDNLAPPDPRAGT</sequence>